<dbReference type="KEGG" id="mod:AS202_14300"/>
<accession>A0AAI8G5Q0</accession>
<feature type="chain" id="PRO_5042616568" evidence="1">
    <location>
        <begin position="21"/>
        <end position="190"/>
    </location>
</feature>
<dbReference type="EMBL" id="CP013690">
    <property type="protein sequence ID" value="ALU27260.1"/>
    <property type="molecule type" value="Genomic_DNA"/>
</dbReference>
<dbReference type="RefSeq" id="WP_006258866.1">
    <property type="nucleotide sequence ID" value="NZ_CP013690.1"/>
</dbReference>
<evidence type="ECO:0000313" key="3">
    <source>
        <dbReference type="Proteomes" id="UP000069030"/>
    </source>
</evidence>
<keyword evidence="1" id="KW-0732">Signal</keyword>
<dbReference type="AlphaFoldDB" id="A0AAI8G5Q0"/>
<name>A0AAI8G5Q0_9FLAO</name>
<proteinExistence type="predicted"/>
<sequence length="190" mass="21764">MKKIGLSLLLFITVQISSWAQEGTVQVEVKQNGAIVPMQDGVVTLKSNEFVFEVTSNNVDGFLIGATFDNDIYRSAIGEADLEVEWFNSTAIADEVFNPNKELIISDEVPTYWYYTNAKDHRFDKNPKGNAEHWVGNRTIKVLNNLSSYETIPLTKFKDSVYVYFYSPIYDEDYNLTEVIILYTAELRFN</sequence>
<dbReference type="Proteomes" id="UP000069030">
    <property type="component" value="Chromosome"/>
</dbReference>
<evidence type="ECO:0000313" key="2">
    <source>
        <dbReference type="EMBL" id="ALU27260.1"/>
    </source>
</evidence>
<feature type="signal peptide" evidence="1">
    <location>
        <begin position="1"/>
        <end position="20"/>
    </location>
</feature>
<protein>
    <submittedName>
        <fullName evidence="2">Uncharacterized protein</fullName>
    </submittedName>
</protein>
<organism evidence="2 3">
    <name type="scientific">Myroides odoratimimus</name>
    <dbReference type="NCBI Taxonomy" id="76832"/>
    <lineage>
        <taxon>Bacteria</taxon>
        <taxon>Pseudomonadati</taxon>
        <taxon>Bacteroidota</taxon>
        <taxon>Flavobacteriia</taxon>
        <taxon>Flavobacteriales</taxon>
        <taxon>Flavobacteriaceae</taxon>
        <taxon>Myroides</taxon>
    </lineage>
</organism>
<gene>
    <name evidence="2" type="ORF">AS202_14300</name>
</gene>
<reference evidence="2 3" key="1">
    <citation type="journal article" date="2016" name="J. Zhejiang Univ. Sci. B">
        <title>Antibiotic resistance mechanisms of Myroides sp.</title>
        <authorList>
            <person name="Hu S."/>
            <person name="Yuan S."/>
            <person name="Qu H."/>
            <person name="Jiang T."/>
            <person name="Zhou Y."/>
            <person name="Wang M."/>
            <person name="Ming D."/>
        </authorList>
    </citation>
    <scope>NUCLEOTIDE SEQUENCE [LARGE SCALE GENOMIC DNA]</scope>
    <source>
        <strain evidence="2 3">PR63039</strain>
    </source>
</reference>
<evidence type="ECO:0000256" key="1">
    <source>
        <dbReference type="SAM" id="SignalP"/>
    </source>
</evidence>